<proteinExistence type="predicted"/>
<reference evidence="2" key="1">
    <citation type="journal article" date="2017" name="Genome Biol.">
        <title>Comparative genomics reveals high biological diversity and specific adaptations in the industrially and medically important fungal genus Aspergillus.</title>
        <authorList>
            <person name="de Vries R.P."/>
            <person name="Riley R."/>
            <person name="Wiebenga A."/>
            <person name="Aguilar-Osorio G."/>
            <person name="Amillis S."/>
            <person name="Uchima C.A."/>
            <person name="Anderluh G."/>
            <person name="Asadollahi M."/>
            <person name="Askin M."/>
            <person name="Barry K."/>
            <person name="Battaglia E."/>
            <person name="Bayram O."/>
            <person name="Benocci T."/>
            <person name="Braus-Stromeyer S.A."/>
            <person name="Caldana C."/>
            <person name="Canovas D."/>
            <person name="Cerqueira G.C."/>
            <person name="Chen F."/>
            <person name="Chen W."/>
            <person name="Choi C."/>
            <person name="Clum A."/>
            <person name="Dos Santos R.A."/>
            <person name="Damasio A.R."/>
            <person name="Diallinas G."/>
            <person name="Emri T."/>
            <person name="Fekete E."/>
            <person name="Flipphi M."/>
            <person name="Freyberg S."/>
            <person name="Gallo A."/>
            <person name="Gournas C."/>
            <person name="Habgood R."/>
            <person name="Hainaut M."/>
            <person name="Harispe M.L."/>
            <person name="Henrissat B."/>
            <person name="Hilden K.S."/>
            <person name="Hope R."/>
            <person name="Hossain A."/>
            <person name="Karabika E."/>
            <person name="Karaffa L."/>
            <person name="Karanyi Z."/>
            <person name="Krasevec N."/>
            <person name="Kuo A."/>
            <person name="Kusch H."/>
            <person name="LaButti K."/>
            <person name="Lagendijk E.L."/>
            <person name="Lapidus A."/>
            <person name="Levasseur A."/>
            <person name="Lindquist E."/>
            <person name="Lipzen A."/>
            <person name="Logrieco A.F."/>
            <person name="MacCabe A."/>
            <person name="Maekelae M.R."/>
            <person name="Malavazi I."/>
            <person name="Melin P."/>
            <person name="Meyer V."/>
            <person name="Mielnichuk N."/>
            <person name="Miskei M."/>
            <person name="Molnar A.P."/>
            <person name="Mule G."/>
            <person name="Ngan C.Y."/>
            <person name="Orejas M."/>
            <person name="Orosz E."/>
            <person name="Ouedraogo J.P."/>
            <person name="Overkamp K.M."/>
            <person name="Park H.-S."/>
            <person name="Perrone G."/>
            <person name="Piumi F."/>
            <person name="Punt P.J."/>
            <person name="Ram A.F."/>
            <person name="Ramon A."/>
            <person name="Rauscher S."/>
            <person name="Record E."/>
            <person name="Riano-Pachon D.M."/>
            <person name="Robert V."/>
            <person name="Roehrig J."/>
            <person name="Ruller R."/>
            <person name="Salamov A."/>
            <person name="Salih N.S."/>
            <person name="Samson R.A."/>
            <person name="Sandor E."/>
            <person name="Sanguinetti M."/>
            <person name="Schuetze T."/>
            <person name="Sepcic K."/>
            <person name="Shelest E."/>
            <person name="Sherlock G."/>
            <person name="Sophianopoulou V."/>
            <person name="Squina F.M."/>
            <person name="Sun H."/>
            <person name="Susca A."/>
            <person name="Todd R.B."/>
            <person name="Tsang A."/>
            <person name="Unkles S.E."/>
            <person name="van de Wiele N."/>
            <person name="van Rossen-Uffink D."/>
            <person name="Oliveira J.V."/>
            <person name="Vesth T.C."/>
            <person name="Visser J."/>
            <person name="Yu J.-H."/>
            <person name="Zhou M."/>
            <person name="Andersen M.R."/>
            <person name="Archer D.B."/>
            <person name="Baker S.E."/>
            <person name="Benoit I."/>
            <person name="Brakhage A.A."/>
            <person name="Braus G.H."/>
            <person name="Fischer R."/>
            <person name="Frisvad J.C."/>
            <person name="Goldman G.H."/>
            <person name="Houbraken J."/>
            <person name="Oakley B."/>
            <person name="Pocsi I."/>
            <person name="Scazzocchio C."/>
            <person name="Seiboth B."/>
            <person name="vanKuyk P.A."/>
            <person name="Wortman J."/>
            <person name="Dyer P.S."/>
            <person name="Grigoriev I.V."/>
        </authorList>
    </citation>
    <scope>NUCLEOTIDE SEQUENCE [LARGE SCALE GENOMIC DNA]</scope>
    <source>
        <strain evidence="2">CBS 106.47</strain>
    </source>
</reference>
<sequence>MRYTNRRESDDPNIDANMDTDYDTQARVWLHKLLHIYRMSKANRYRKKNPFVVMRFEYRSLDRSTTCISAYGRLLCKALGLPSITPGLWIIQNADSPTMYMIAKYFEDEIAASA</sequence>
<dbReference type="AlphaFoldDB" id="A0A1M3TEA9"/>
<organism evidence="1 2">
    <name type="scientific">Aspergillus luchuensis (strain CBS 106.47)</name>
    <dbReference type="NCBI Taxonomy" id="1137211"/>
    <lineage>
        <taxon>Eukaryota</taxon>
        <taxon>Fungi</taxon>
        <taxon>Dikarya</taxon>
        <taxon>Ascomycota</taxon>
        <taxon>Pezizomycotina</taxon>
        <taxon>Eurotiomycetes</taxon>
        <taxon>Eurotiomycetidae</taxon>
        <taxon>Eurotiales</taxon>
        <taxon>Aspergillaceae</taxon>
        <taxon>Aspergillus</taxon>
        <taxon>Aspergillus subgen. Circumdati</taxon>
    </lineage>
</organism>
<dbReference type="Proteomes" id="UP000184063">
    <property type="component" value="Unassembled WGS sequence"/>
</dbReference>
<accession>A0A1M3TEA9</accession>
<gene>
    <name evidence="1" type="ORF">ASPFODRAFT_34040</name>
</gene>
<dbReference type="VEuPathDB" id="FungiDB:ASPFODRAFT_34040"/>
<protein>
    <submittedName>
        <fullName evidence="1">Uncharacterized protein</fullName>
    </submittedName>
</protein>
<name>A0A1M3TEA9_ASPLC</name>
<dbReference type="EMBL" id="KV878243">
    <property type="protein sequence ID" value="OJZ85085.1"/>
    <property type="molecule type" value="Genomic_DNA"/>
</dbReference>
<evidence type="ECO:0000313" key="1">
    <source>
        <dbReference type="EMBL" id="OJZ85085.1"/>
    </source>
</evidence>
<dbReference type="OrthoDB" id="4410845at2759"/>
<evidence type="ECO:0000313" key="2">
    <source>
        <dbReference type="Proteomes" id="UP000184063"/>
    </source>
</evidence>